<keyword evidence="10" id="KW-0949">S-adenosyl-L-methionine</keyword>
<evidence type="ECO:0000259" key="15">
    <source>
        <dbReference type="Pfam" id="PF01746"/>
    </source>
</evidence>
<evidence type="ECO:0000256" key="3">
    <source>
        <dbReference type="ARBA" id="ARBA00007630"/>
    </source>
</evidence>
<dbReference type="EC" id="2.1.1.228" evidence="5"/>
<evidence type="ECO:0000256" key="12">
    <source>
        <dbReference type="ARBA" id="ARBA00029736"/>
    </source>
</evidence>
<dbReference type="EMBL" id="VSSQ01000315">
    <property type="protein sequence ID" value="MPL90882.1"/>
    <property type="molecule type" value="Genomic_DNA"/>
</dbReference>
<dbReference type="InterPro" id="IPR002649">
    <property type="entry name" value="tRNA_m1G_MeTrfase_TrmD"/>
</dbReference>
<dbReference type="NCBIfam" id="TIGR00088">
    <property type="entry name" value="trmD"/>
    <property type="match status" value="1"/>
</dbReference>
<keyword evidence="7" id="KW-0963">Cytoplasm</keyword>
<dbReference type="FunFam" id="3.40.1280.10:FF:000001">
    <property type="entry name" value="tRNA (guanine-N(1)-)-methyltransferase"/>
    <property type="match status" value="1"/>
</dbReference>
<comment type="subunit">
    <text evidence="4">Homodimer.</text>
</comment>
<name>A0A644VJN8_9ZZZZ</name>
<dbReference type="NCBIfam" id="NF000648">
    <property type="entry name" value="PRK00026.1"/>
    <property type="match status" value="1"/>
</dbReference>
<accession>A0A644VJN8</accession>
<evidence type="ECO:0000256" key="2">
    <source>
        <dbReference type="ARBA" id="ARBA00004496"/>
    </source>
</evidence>
<evidence type="ECO:0000256" key="9">
    <source>
        <dbReference type="ARBA" id="ARBA00022679"/>
    </source>
</evidence>
<comment type="catalytic activity">
    <reaction evidence="14">
        <text>guanosine(37) in tRNA + S-adenosyl-L-methionine = N(1)-methylguanosine(37) in tRNA + S-adenosyl-L-homocysteine + H(+)</text>
        <dbReference type="Rhea" id="RHEA:36899"/>
        <dbReference type="Rhea" id="RHEA-COMP:10145"/>
        <dbReference type="Rhea" id="RHEA-COMP:10147"/>
        <dbReference type="ChEBI" id="CHEBI:15378"/>
        <dbReference type="ChEBI" id="CHEBI:57856"/>
        <dbReference type="ChEBI" id="CHEBI:59789"/>
        <dbReference type="ChEBI" id="CHEBI:73542"/>
        <dbReference type="ChEBI" id="CHEBI:74269"/>
        <dbReference type="EC" id="2.1.1.228"/>
    </reaction>
</comment>
<keyword evidence="11" id="KW-0819">tRNA processing</keyword>
<sequence>MKFIFITLFPELVEQACGHSILKRAADAGLLSVTCINPRDFTTDKHRTVDDTPCGGGVGMVLKPEPFSAAIAEAKKISPQGILIALTPAGRTLCQSAVEKLAAKEQDIIFLCGHYEGFDERILAQADLKISIGDYVLTGGELPALVIMDAVSRFIPGVLGKAESAEDESFTASLLEYPQYTRPIDFSGAKVPDVLLSGNHAHIKRWRRKEAIRATYCLRPDLLAKADLLEGDGTLFLEILEELKGNRHE</sequence>
<dbReference type="Gene3D" id="1.10.1270.20">
    <property type="entry name" value="tRNA(m1g37)methyltransferase, domain 2"/>
    <property type="match status" value="1"/>
</dbReference>
<dbReference type="HAMAP" id="MF_00605">
    <property type="entry name" value="TrmD"/>
    <property type="match status" value="1"/>
</dbReference>
<dbReference type="InterPro" id="IPR016009">
    <property type="entry name" value="tRNA_MeTrfase_TRMD/TRM10"/>
</dbReference>
<dbReference type="PANTHER" id="PTHR46417">
    <property type="entry name" value="TRNA (GUANINE-N(1)-)-METHYLTRANSFERASE"/>
    <property type="match status" value="1"/>
</dbReference>
<dbReference type="GO" id="GO:0052906">
    <property type="term" value="F:tRNA (guanine(37)-N1)-methyltransferase activity"/>
    <property type="evidence" value="ECO:0007669"/>
    <property type="project" value="UniProtKB-EC"/>
</dbReference>
<dbReference type="InterPro" id="IPR023148">
    <property type="entry name" value="tRNA_m1G_MeTrfase_C_sf"/>
</dbReference>
<reference evidence="16" key="1">
    <citation type="submission" date="2019-08" db="EMBL/GenBank/DDBJ databases">
        <authorList>
            <person name="Kucharzyk K."/>
            <person name="Murdoch R.W."/>
            <person name="Higgins S."/>
            <person name="Loffler F."/>
        </authorList>
    </citation>
    <scope>NUCLEOTIDE SEQUENCE</scope>
</reference>
<evidence type="ECO:0000256" key="11">
    <source>
        <dbReference type="ARBA" id="ARBA00022694"/>
    </source>
</evidence>
<dbReference type="Gene3D" id="3.40.1280.10">
    <property type="match status" value="1"/>
</dbReference>
<evidence type="ECO:0000256" key="8">
    <source>
        <dbReference type="ARBA" id="ARBA00022603"/>
    </source>
</evidence>
<dbReference type="GO" id="GO:0002939">
    <property type="term" value="P:tRNA N1-guanine methylation"/>
    <property type="evidence" value="ECO:0007669"/>
    <property type="project" value="TreeGrafter"/>
</dbReference>
<dbReference type="PANTHER" id="PTHR46417:SF1">
    <property type="entry name" value="TRNA (GUANINE-N(1)-)-METHYLTRANSFERASE"/>
    <property type="match status" value="1"/>
</dbReference>
<keyword evidence="8 16" id="KW-0489">Methyltransferase</keyword>
<evidence type="ECO:0000256" key="6">
    <source>
        <dbReference type="ARBA" id="ARBA00014679"/>
    </source>
</evidence>
<protein>
    <recommendedName>
        <fullName evidence="6">tRNA (guanine-N(1)-)-methyltransferase</fullName>
        <ecNumber evidence="5">2.1.1.228</ecNumber>
    </recommendedName>
    <alternativeName>
        <fullName evidence="12">M1G-methyltransferase</fullName>
    </alternativeName>
    <alternativeName>
        <fullName evidence="13">tRNA [GM37] methyltransferase</fullName>
    </alternativeName>
</protein>
<evidence type="ECO:0000256" key="13">
    <source>
        <dbReference type="ARBA" id="ARBA00033392"/>
    </source>
</evidence>
<dbReference type="InterPro" id="IPR029026">
    <property type="entry name" value="tRNA_m1G_MTases_N"/>
</dbReference>
<dbReference type="AlphaFoldDB" id="A0A644VJN8"/>
<dbReference type="Pfam" id="PF01746">
    <property type="entry name" value="tRNA_m1G_MT"/>
    <property type="match status" value="1"/>
</dbReference>
<keyword evidence="9 16" id="KW-0808">Transferase</keyword>
<feature type="domain" description="tRNA methyltransferase TRMD/TRM10-type" evidence="15">
    <location>
        <begin position="1"/>
        <end position="224"/>
    </location>
</feature>
<dbReference type="GO" id="GO:0005829">
    <property type="term" value="C:cytosol"/>
    <property type="evidence" value="ECO:0007669"/>
    <property type="project" value="TreeGrafter"/>
</dbReference>
<gene>
    <name evidence="16" type="primary">trmD_14</name>
    <name evidence="16" type="ORF">SDC9_36940</name>
</gene>
<evidence type="ECO:0000256" key="4">
    <source>
        <dbReference type="ARBA" id="ARBA00011738"/>
    </source>
</evidence>
<comment type="similarity">
    <text evidence="3">Belongs to the RNA methyltransferase TrmD family.</text>
</comment>
<dbReference type="InterPro" id="IPR029028">
    <property type="entry name" value="Alpha/beta_knot_MTases"/>
</dbReference>
<comment type="subcellular location">
    <subcellularLocation>
        <location evidence="2">Cytoplasm</location>
    </subcellularLocation>
</comment>
<evidence type="ECO:0000313" key="16">
    <source>
        <dbReference type="EMBL" id="MPL90882.1"/>
    </source>
</evidence>
<evidence type="ECO:0000256" key="1">
    <source>
        <dbReference type="ARBA" id="ARBA00002634"/>
    </source>
</evidence>
<organism evidence="16">
    <name type="scientific">bioreactor metagenome</name>
    <dbReference type="NCBI Taxonomy" id="1076179"/>
    <lineage>
        <taxon>unclassified sequences</taxon>
        <taxon>metagenomes</taxon>
        <taxon>ecological metagenomes</taxon>
    </lineage>
</organism>
<evidence type="ECO:0000256" key="14">
    <source>
        <dbReference type="ARBA" id="ARBA00047783"/>
    </source>
</evidence>
<dbReference type="FunFam" id="1.10.1270.20:FF:000001">
    <property type="entry name" value="tRNA (guanine-N(1)-)-methyltransferase"/>
    <property type="match status" value="1"/>
</dbReference>
<proteinExistence type="inferred from homology"/>
<dbReference type="PIRSF" id="PIRSF000386">
    <property type="entry name" value="tRNA_mtase"/>
    <property type="match status" value="1"/>
</dbReference>
<comment type="function">
    <text evidence="1">Specifically methylates guanosine-37 in various tRNAs.</text>
</comment>
<evidence type="ECO:0000256" key="10">
    <source>
        <dbReference type="ARBA" id="ARBA00022691"/>
    </source>
</evidence>
<evidence type="ECO:0000256" key="7">
    <source>
        <dbReference type="ARBA" id="ARBA00022490"/>
    </source>
</evidence>
<dbReference type="CDD" id="cd18080">
    <property type="entry name" value="TrmD-like"/>
    <property type="match status" value="1"/>
</dbReference>
<dbReference type="SUPFAM" id="SSF75217">
    <property type="entry name" value="alpha/beta knot"/>
    <property type="match status" value="1"/>
</dbReference>
<evidence type="ECO:0000256" key="5">
    <source>
        <dbReference type="ARBA" id="ARBA00012807"/>
    </source>
</evidence>
<comment type="caution">
    <text evidence="16">The sequence shown here is derived from an EMBL/GenBank/DDBJ whole genome shotgun (WGS) entry which is preliminary data.</text>
</comment>